<keyword evidence="2 5" id="KW-0812">Transmembrane</keyword>
<proteinExistence type="predicted"/>
<protein>
    <recommendedName>
        <fullName evidence="7">MtN3 and saliva related transmembrane protein</fullName>
    </recommendedName>
</protein>
<feature type="transmembrane region" description="Helical" evidence="5">
    <location>
        <begin position="63"/>
        <end position="83"/>
    </location>
</feature>
<comment type="caution">
    <text evidence="6">The sequence shown here is derived from an EMBL/GenBank/DDBJ whole genome shotgun (WGS) entry which is preliminary data.</text>
</comment>
<dbReference type="InterPro" id="IPR006603">
    <property type="entry name" value="PQ-loop_rpt"/>
</dbReference>
<dbReference type="EMBL" id="DTKL01000015">
    <property type="protein sequence ID" value="HGY93469.1"/>
    <property type="molecule type" value="Genomic_DNA"/>
</dbReference>
<comment type="subcellular location">
    <subcellularLocation>
        <location evidence="1">Membrane</location>
        <topology evidence="1">Multi-pass membrane protein</topology>
    </subcellularLocation>
</comment>
<sequence length="91" mass="10226">MTLHIPLLTLAGYCAAICTTLSFVPQLVRVWRLRSARDISLTMFLVFSIGVFLWLVYGISIRSIPVILANAVTLALSLAILILKLRFDRQH</sequence>
<dbReference type="GO" id="GO:0016020">
    <property type="term" value="C:membrane"/>
    <property type="evidence" value="ECO:0007669"/>
    <property type="project" value="UniProtKB-SubCell"/>
</dbReference>
<dbReference type="Gene3D" id="1.20.1280.290">
    <property type="match status" value="1"/>
</dbReference>
<evidence type="ECO:0000256" key="2">
    <source>
        <dbReference type="ARBA" id="ARBA00022692"/>
    </source>
</evidence>
<evidence type="ECO:0000256" key="5">
    <source>
        <dbReference type="SAM" id="Phobius"/>
    </source>
</evidence>
<reference evidence="6" key="1">
    <citation type="journal article" date="2020" name="mSystems">
        <title>Genome- and Community-Level Interaction Insights into Carbon Utilization and Element Cycling Functions of Hydrothermarchaeota in Hydrothermal Sediment.</title>
        <authorList>
            <person name="Zhou Z."/>
            <person name="Liu Y."/>
            <person name="Xu W."/>
            <person name="Pan J."/>
            <person name="Luo Z.H."/>
            <person name="Li M."/>
        </authorList>
    </citation>
    <scope>NUCLEOTIDE SEQUENCE [LARGE SCALE GENOMIC DNA]</scope>
    <source>
        <strain evidence="6">SpSt-855</strain>
    </source>
</reference>
<evidence type="ECO:0000256" key="3">
    <source>
        <dbReference type="ARBA" id="ARBA00022989"/>
    </source>
</evidence>
<evidence type="ECO:0008006" key="7">
    <source>
        <dbReference type="Google" id="ProtNLM"/>
    </source>
</evidence>
<name>A0A7V4XQR0_9BACT</name>
<feature type="transmembrane region" description="Helical" evidence="5">
    <location>
        <begin position="6"/>
        <end position="27"/>
    </location>
</feature>
<evidence type="ECO:0000256" key="1">
    <source>
        <dbReference type="ARBA" id="ARBA00004141"/>
    </source>
</evidence>
<organism evidence="6">
    <name type="scientific">Acidobacterium capsulatum</name>
    <dbReference type="NCBI Taxonomy" id="33075"/>
    <lineage>
        <taxon>Bacteria</taxon>
        <taxon>Pseudomonadati</taxon>
        <taxon>Acidobacteriota</taxon>
        <taxon>Terriglobia</taxon>
        <taxon>Terriglobales</taxon>
        <taxon>Acidobacteriaceae</taxon>
        <taxon>Acidobacterium</taxon>
    </lineage>
</organism>
<dbReference type="Pfam" id="PF04193">
    <property type="entry name" value="PQ-loop"/>
    <property type="match status" value="1"/>
</dbReference>
<keyword evidence="3 5" id="KW-1133">Transmembrane helix</keyword>
<gene>
    <name evidence="6" type="ORF">ENW50_02090</name>
</gene>
<keyword evidence="4 5" id="KW-0472">Membrane</keyword>
<dbReference type="InterPro" id="IPR047662">
    <property type="entry name" value="SemiSWEET"/>
</dbReference>
<evidence type="ECO:0000256" key="4">
    <source>
        <dbReference type="ARBA" id="ARBA00023136"/>
    </source>
</evidence>
<feature type="transmembrane region" description="Helical" evidence="5">
    <location>
        <begin position="39"/>
        <end position="57"/>
    </location>
</feature>
<dbReference type="AlphaFoldDB" id="A0A7V4XQR0"/>
<dbReference type="NCBIfam" id="NF037968">
    <property type="entry name" value="SemiSWEET_2"/>
    <property type="match status" value="1"/>
</dbReference>
<dbReference type="GO" id="GO:0051119">
    <property type="term" value="F:sugar transmembrane transporter activity"/>
    <property type="evidence" value="ECO:0007669"/>
    <property type="project" value="InterPro"/>
</dbReference>
<accession>A0A7V4XQR0</accession>
<evidence type="ECO:0000313" key="6">
    <source>
        <dbReference type="EMBL" id="HGY93469.1"/>
    </source>
</evidence>